<protein>
    <recommendedName>
        <fullName evidence="3">Surface antigen</fullName>
    </recommendedName>
</protein>
<evidence type="ECO:0008006" key="3">
    <source>
        <dbReference type="Google" id="ProtNLM"/>
    </source>
</evidence>
<organism evidence="1 2">
    <name type="scientific">Tangfeifania diversioriginum</name>
    <dbReference type="NCBI Taxonomy" id="1168035"/>
    <lineage>
        <taxon>Bacteria</taxon>
        <taxon>Pseudomonadati</taxon>
        <taxon>Bacteroidota</taxon>
        <taxon>Bacteroidia</taxon>
        <taxon>Marinilabiliales</taxon>
        <taxon>Prolixibacteraceae</taxon>
        <taxon>Tangfeifania</taxon>
    </lineage>
</organism>
<proteinExistence type="predicted"/>
<dbReference type="Proteomes" id="UP000184050">
    <property type="component" value="Unassembled WGS sequence"/>
</dbReference>
<accession>A0A1M6N3Z1</accession>
<reference evidence="1 2" key="1">
    <citation type="submission" date="2016-11" db="EMBL/GenBank/DDBJ databases">
        <authorList>
            <person name="Jaros S."/>
            <person name="Januszkiewicz K."/>
            <person name="Wedrychowicz H."/>
        </authorList>
    </citation>
    <scope>NUCLEOTIDE SEQUENCE [LARGE SCALE GENOMIC DNA]</scope>
    <source>
        <strain evidence="1 2">DSM 27063</strain>
    </source>
</reference>
<dbReference type="STRING" id="1168035.SAMN05444280_1399"/>
<gene>
    <name evidence="1" type="ORF">SAMN05444280_1399</name>
</gene>
<evidence type="ECO:0000313" key="1">
    <source>
        <dbReference type="EMBL" id="SHJ90398.1"/>
    </source>
</evidence>
<dbReference type="AlphaFoldDB" id="A0A1M6N3Z1"/>
<name>A0A1M6N3Z1_9BACT</name>
<evidence type="ECO:0000313" key="2">
    <source>
        <dbReference type="Proteomes" id="UP000184050"/>
    </source>
</evidence>
<keyword evidence="2" id="KW-1185">Reference proteome</keyword>
<dbReference type="EMBL" id="FQZE01000039">
    <property type="protein sequence ID" value="SHJ90398.1"/>
    <property type="molecule type" value="Genomic_DNA"/>
</dbReference>
<sequence length="621" mass="71770">MRMKMSKQLINNTTNYIILFLLLISFRGKAQPAQNDTIPVLPDREKKYEQFYDSLEYKAKQSKLISLIYDFLVSPPRPYVDKEALALEYYSQFEGKLISDITITPLEVFGPTFEDTTRTAKSFIEKTANSLHSKSNLNTIEKLLLFEIGDFLDPDLIYENERIIRSLPYIQDIKLLIEQDSIYTGLVSVHVLTKDRFSLGVSGGVDGGEAAALEIYNQNIFGVGHEISFSFVGNLNREPYTGLETFYKINNIRGKFIDISAGYMNTYKREGFSFIIDKPFITPSIKWGYGGSALRMYRTNRIFDDDPIKTAIPMDLSFKSAWIGRSFQIKPDDYQNSQVVLSAAFYNRTYFQRPIPAPENNQYFSNNTFYLAGITFTQRRFIQDQLVYSYGVTEDIPEGFKNEIVYGFDANEFGNRHYAHLYLSNGNLLVNRKGYLYLAGGIGGYFKNEDYEQGQIQGSVNFISRQVNAGRKRFRLFVRANYLLGLRRFEIENLSLSRNSHIRGFSSRKAVGKQRLSMDLEYVLFLRRQFYKFNIALYGFADVGIIGSNKHLIFNENYYSGLGFGVRLHNENLVFKTFQLRLAFYPFPPSDMSFTGFIVEEQYKKNFYSFQPEAPRALSFE</sequence>